<reference evidence="2 3" key="1">
    <citation type="submission" date="2021-06" db="EMBL/GenBank/DDBJ databases">
        <title>Caerostris extrusa draft genome.</title>
        <authorList>
            <person name="Kono N."/>
            <person name="Arakawa K."/>
        </authorList>
    </citation>
    <scope>NUCLEOTIDE SEQUENCE [LARGE SCALE GENOMIC DNA]</scope>
</reference>
<accession>A0AAV4NWW6</accession>
<gene>
    <name evidence="2" type="ORF">CEXT_280461</name>
</gene>
<evidence type="ECO:0000256" key="1">
    <source>
        <dbReference type="SAM" id="MobiDB-lite"/>
    </source>
</evidence>
<keyword evidence="3" id="KW-1185">Reference proteome</keyword>
<dbReference type="EMBL" id="BPLR01003745">
    <property type="protein sequence ID" value="GIX88235.1"/>
    <property type="molecule type" value="Genomic_DNA"/>
</dbReference>
<feature type="region of interest" description="Disordered" evidence="1">
    <location>
        <begin position="149"/>
        <end position="168"/>
    </location>
</feature>
<feature type="compositionally biased region" description="Basic residues" evidence="1">
    <location>
        <begin position="156"/>
        <end position="168"/>
    </location>
</feature>
<dbReference type="Proteomes" id="UP001054945">
    <property type="component" value="Unassembled WGS sequence"/>
</dbReference>
<protein>
    <submittedName>
        <fullName evidence="2">Uncharacterized protein</fullName>
    </submittedName>
</protein>
<dbReference type="AlphaFoldDB" id="A0AAV4NWW6"/>
<comment type="caution">
    <text evidence="2">The sequence shown here is derived from an EMBL/GenBank/DDBJ whole genome shotgun (WGS) entry which is preliminary data.</text>
</comment>
<name>A0AAV4NWW6_CAEEX</name>
<evidence type="ECO:0000313" key="3">
    <source>
        <dbReference type="Proteomes" id="UP001054945"/>
    </source>
</evidence>
<evidence type="ECO:0000313" key="2">
    <source>
        <dbReference type="EMBL" id="GIX88235.1"/>
    </source>
</evidence>
<proteinExistence type="predicted"/>
<organism evidence="2 3">
    <name type="scientific">Caerostris extrusa</name>
    <name type="common">Bark spider</name>
    <name type="synonym">Caerostris bankana</name>
    <dbReference type="NCBI Taxonomy" id="172846"/>
    <lineage>
        <taxon>Eukaryota</taxon>
        <taxon>Metazoa</taxon>
        <taxon>Ecdysozoa</taxon>
        <taxon>Arthropoda</taxon>
        <taxon>Chelicerata</taxon>
        <taxon>Arachnida</taxon>
        <taxon>Araneae</taxon>
        <taxon>Araneomorphae</taxon>
        <taxon>Entelegynae</taxon>
        <taxon>Araneoidea</taxon>
        <taxon>Araneidae</taxon>
        <taxon>Caerostris</taxon>
    </lineage>
</organism>
<sequence>MYPLEIPCHLFQIPADVEFRSPNIRETERFDAVMVGSSGNAEGQIKFHIFNTVNGVSCRPLLPTPNTTVCKFERRKKKSSYRLLTLTRHFHRFINQDFPLPRSPKCVFAASGRLSARVVGAPHYHSICRSVRRRPLAAVRAKVDQVSAGQSPACGRRTRSLRTRRRRPSSHLRMGFPFRYSRANKCVHVIRCQ</sequence>